<evidence type="ECO:0000313" key="2">
    <source>
        <dbReference type="Proteomes" id="UP000007519"/>
    </source>
</evidence>
<dbReference type="AlphaFoldDB" id="H6KZG1"/>
<proteinExistence type="predicted"/>
<dbReference type="HOGENOM" id="CLU_3296319_0_0_10"/>
<keyword evidence="2" id="KW-1185">Reference proteome</keyword>
<evidence type="ECO:0000313" key="1">
    <source>
        <dbReference type="EMBL" id="AFC25737.1"/>
    </source>
</evidence>
<reference evidence="1 2" key="1">
    <citation type="journal article" date="2012" name="Stand. Genomic Sci.">
        <title>Complete genome sequencing and analysis of Saprospira grandis str. Lewin, a predatory marine bacterium.</title>
        <authorList>
            <person name="Saw J.H."/>
            <person name="Yuryev A."/>
            <person name="Kanbe M."/>
            <person name="Hou S."/>
            <person name="Young A.G."/>
            <person name="Aizawa S."/>
            <person name="Alam M."/>
        </authorList>
    </citation>
    <scope>NUCLEOTIDE SEQUENCE [LARGE SCALE GENOMIC DNA]</scope>
    <source>
        <strain evidence="1 2">Lewin</strain>
    </source>
</reference>
<dbReference type="KEGG" id="sgn:SGRA_3009"/>
<organism evidence="1 2">
    <name type="scientific">Saprospira grandis (strain Lewin)</name>
    <dbReference type="NCBI Taxonomy" id="984262"/>
    <lineage>
        <taxon>Bacteria</taxon>
        <taxon>Pseudomonadati</taxon>
        <taxon>Bacteroidota</taxon>
        <taxon>Saprospiria</taxon>
        <taxon>Saprospirales</taxon>
        <taxon>Saprospiraceae</taxon>
        <taxon>Saprospira</taxon>
    </lineage>
</organism>
<dbReference type="STRING" id="984262.SGRA_3009"/>
<dbReference type="EMBL" id="CP002831">
    <property type="protein sequence ID" value="AFC25737.1"/>
    <property type="molecule type" value="Genomic_DNA"/>
</dbReference>
<dbReference type="Proteomes" id="UP000007519">
    <property type="component" value="Chromosome"/>
</dbReference>
<protein>
    <submittedName>
        <fullName evidence="1">Uncharacterized protein</fullName>
    </submittedName>
</protein>
<accession>H6KZG1</accession>
<gene>
    <name evidence="1" type="ordered locus">SGRA_3009</name>
</gene>
<name>H6KZG1_SAPGL</name>
<sequence>MKQGLLSRCGEQDDGPTRLAAAFRLQVAAVPHGQSQTETV</sequence>